<dbReference type="AlphaFoldDB" id="Q7NPT3"/>
<dbReference type="EMBL" id="AE016825">
    <property type="protein sequence ID" value="AAQ64043.1"/>
    <property type="molecule type" value="Genomic_DNA"/>
</dbReference>
<organism evidence="2 3">
    <name type="scientific">Chromobacterium violaceum (strain ATCC 12472 / DSM 30191 / JCM 1249 / CCUG 213 / NBRC 12614 / NCIMB 9131 / NCTC 9757 / MK)</name>
    <dbReference type="NCBI Taxonomy" id="243365"/>
    <lineage>
        <taxon>Bacteria</taxon>
        <taxon>Pseudomonadati</taxon>
        <taxon>Pseudomonadota</taxon>
        <taxon>Betaproteobacteria</taxon>
        <taxon>Neisseriales</taxon>
        <taxon>Chromobacteriaceae</taxon>
        <taxon>Chromobacterium</taxon>
    </lineage>
</organism>
<name>Q7NPT3_CHRVO</name>
<keyword evidence="3" id="KW-1185">Reference proteome</keyword>
<accession>Q7NPT3</accession>
<sequence length="116" mass="13166">MRSTFPARSFCASDRRRLHLRRSSIAERAERKALSNTPDSVAPTLRPMKNSLTMVIACVWGMKRGDRPRPGGREAADQERFGLETAGQPPYMASSNCCWRSLRRWTSRSATSHQNQ</sequence>
<reference evidence="2 3" key="1">
    <citation type="journal article" date="2003" name="Proc. Natl. Acad. Sci. U.S.A.">
        <title>The complete genome sequence of Chromobacterium violaceum reveals remarkable and exploitable bacterial adaptability.</title>
        <authorList>
            <person name="Vasconcelos A.T.R."/>
            <person name="de Almeida D.F."/>
            <person name="Almeida F.C."/>
            <person name="de Almeida L.G.P."/>
            <person name="de Almeida R."/>
            <person name="Goncalves J.A.A."/>
            <person name="Andrade E.M."/>
            <person name="Antonio R.V."/>
            <person name="Araripe J."/>
            <person name="de Araujo M.F.F."/>
            <person name="Filho S.A."/>
            <person name="Azevedo V."/>
            <person name="Batista A.J."/>
            <person name="Bataus L.A.M."/>
            <person name="Batista J.S."/>
            <person name="Belo A."/>
            <person name="vander Berg C."/>
            <person name="Blamey J."/>
            <person name="Bogo M."/>
            <person name="Bonato S."/>
            <person name="Bordignon J."/>
            <person name="Brito C.A."/>
            <person name="Brocchi M."/>
            <person name="Burity H.A."/>
            <person name="Camargo A.A."/>
            <person name="Cardoso D.D.P."/>
            <person name="Carneiro N.P."/>
            <person name="Carraro D.M."/>
            <person name="Carvalho C.M.B."/>
            <person name="Cascardo J.C.M."/>
            <person name="Cavada B.S."/>
            <person name="Chueire L.M.O."/>
            <person name="Pasa T.B.C."/>
            <person name="Duran N."/>
            <person name="Fagundes N."/>
            <person name="Falcao C.L."/>
            <person name="Fantinatti F."/>
            <person name="Farias I.P."/>
            <person name="Felipe M.S.S."/>
            <person name="Ferrari L.P."/>
            <person name="Ferro J.A."/>
            <person name="Ferro M.I.T."/>
            <person name="Franco G.R."/>
            <person name="Freitas N.S.A."/>
            <person name="Furlan L.R."/>
            <person name="Gazzinelli R.T."/>
            <person name="Gomes E.A."/>
            <person name="Goncalves P.R."/>
            <person name="Grangeiro T.B."/>
            <person name="Grattapaglia D."/>
            <person name="Grisard E.C."/>
            <person name="Guimaraes C.T."/>
            <person name="Hanna E.S."/>
            <person name="Hungria M."/>
            <person name="Jardim S.N."/>
            <person name="Laurino J."/>
            <person name="Leoi L.C.T."/>
            <person name="Fassarella L."/>
            <person name="Lima A."/>
            <person name="Loureiro M.F."/>
            <person name="Lyra M.C.P."/>
            <person name="Macedo M."/>
            <person name="Madeira H.M.F."/>
            <person name="Manfio G.P."/>
            <person name="Maranhao A.Q."/>
            <person name="Martins W.S."/>
            <person name="di Mauro S.M.Z."/>
            <person name="de Medeiros S.R.B."/>
            <person name="Meissner R.D.V."/>
            <person name="Menck C.F.M."/>
            <person name="Moreira M.A.M."/>
            <person name="Nascimento F.F."/>
            <person name="Nicolas M.F."/>
            <person name="Oliveira J.G."/>
            <person name="Oliveira S.C."/>
            <person name="Paixao R.F.C."/>
            <person name="Parente J.A."/>
            <person name="Pedrosa F.O."/>
            <person name="Pena S.J.D."/>
            <person name="Perreira J.O."/>
            <person name="Perreira M."/>
            <person name="Pinto L.S.R.C."/>
            <person name="Pinto L.S."/>
            <person name="Porto J.I.R."/>
            <person name="Potrich D.P."/>
            <person name="Neto C.E.R."/>
            <person name="Reis A.M.M."/>
            <person name="Rigo L.U."/>
            <person name="Rondinelli E."/>
            <person name="dos Santos E.B.P."/>
            <person name="Santos F.R."/>
            <person name="Schneider M.P.C."/>
            <person name="Seuanez H.N."/>
            <person name="Silva A.M.R."/>
            <person name="da Silva A.L.C."/>
            <person name="Silva D.W."/>
            <person name="Silva R."/>
            <person name="Simoes I.C."/>
            <person name="Simon D."/>
            <person name="Soares C.M.A."/>
            <person name="Soares R.B.A."/>
            <person name="Souza E.M."/>
            <person name="Souza K.R.L."/>
            <person name="Souza R.C."/>
            <person name="Steffens M.B.R."/>
            <person name="Steindel M."/>
            <person name="Teixeira S.R."/>
            <person name="Urmenyi T."/>
            <person name="Vettore A."/>
            <person name="Wassem R."/>
            <person name="Zaha A."/>
            <person name="Simpson A.J.G."/>
        </authorList>
    </citation>
    <scope>NUCLEOTIDE SEQUENCE [LARGE SCALE GENOMIC DNA]</scope>
    <source>
        <strain evidence="3">ATCC 12472 / DSM 30191 / JCM 1249 / NBRC 12614 / NCIMB 9131 / NCTC 9757</strain>
    </source>
</reference>
<dbReference type="Proteomes" id="UP000001424">
    <property type="component" value="Chromosome"/>
</dbReference>
<evidence type="ECO:0000313" key="2">
    <source>
        <dbReference type="EMBL" id="AAQ64043.1"/>
    </source>
</evidence>
<dbReference type="STRING" id="243365.CV_0412"/>
<protein>
    <submittedName>
        <fullName evidence="2">Uncharacterized protein</fullName>
    </submittedName>
</protein>
<evidence type="ECO:0000256" key="1">
    <source>
        <dbReference type="SAM" id="MobiDB-lite"/>
    </source>
</evidence>
<feature type="compositionally biased region" description="Basic and acidic residues" evidence="1">
    <location>
        <begin position="24"/>
        <end position="33"/>
    </location>
</feature>
<proteinExistence type="predicted"/>
<dbReference type="HOGENOM" id="CLU_2092457_0_0_4"/>
<feature type="region of interest" description="Disordered" evidence="1">
    <location>
        <begin position="66"/>
        <end position="93"/>
    </location>
</feature>
<feature type="compositionally biased region" description="Basic and acidic residues" evidence="1">
    <location>
        <begin position="66"/>
        <end position="82"/>
    </location>
</feature>
<feature type="region of interest" description="Disordered" evidence="1">
    <location>
        <begin position="22"/>
        <end position="45"/>
    </location>
</feature>
<gene>
    <name evidence="2" type="ordered locus">CV_0412</name>
</gene>
<evidence type="ECO:0000313" key="3">
    <source>
        <dbReference type="Proteomes" id="UP000001424"/>
    </source>
</evidence>
<dbReference type="KEGG" id="cvi:CV_0412"/>